<dbReference type="PANTHER" id="PTHR42663">
    <property type="entry name" value="HYDROLASE C777.06C-RELATED-RELATED"/>
    <property type="match status" value="1"/>
</dbReference>
<evidence type="ECO:0000313" key="3">
    <source>
        <dbReference type="Proteomes" id="UP000216998"/>
    </source>
</evidence>
<dbReference type="GO" id="GO:0016787">
    <property type="term" value="F:hydrolase activity"/>
    <property type="evidence" value="ECO:0007669"/>
    <property type="project" value="UniProtKB-KW"/>
</dbReference>
<dbReference type="AlphaFoldDB" id="A0A255Z032"/>
<evidence type="ECO:0000313" key="2">
    <source>
        <dbReference type="EMBL" id="OYQ34826.1"/>
    </source>
</evidence>
<sequence>MEFKVKFWGVRGTFPCAYASHLTYGGNTSCVEITAGDRTLILDAGTGLRALGQRFRRDKVQHATLLLSHAHWDHINGFPFFEPGYCPDFHLDIFARDLSGCSCIGEVLTTCMEKPLFPVPLTTMRAKMAFQNLHAGDQLDLGPGLVVKTGELNHPGGAVGYRIEYGGKAFCYVTDTEHVAGRLDENILRLIEGADIVLYDTTYTEEEYAARVGWGHSTWNEGVKLVQEAGAKRLCLFHHDPDHDDKAMAAIERDAKLAFPGAFAAREGAVLDMLNLPSDATIAAA</sequence>
<comment type="caution">
    <text evidence="2">The sequence shown here is derived from an EMBL/GenBank/DDBJ whole genome shotgun (WGS) entry which is preliminary data.</text>
</comment>
<dbReference type="EMBL" id="NOXU01000027">
    <property type="protein sequence ID" value="OYQ34826.1"/>
    <property type="molecule type" value="Genomic_DNA"/>
</dbReference>
<dbReference type="Pfam" id="PF12706">
    <property type="entry name" value="Lactamase_B_2"/>
    <property type="match status" value="1"/>
</dbReference>
<dbReference type="SUPFAM" id="SSF56281">
    <property type="entry name" value="Metallo-hydrolase/oxidoreductase"/>
    <property type="match status" value="1"/>
</dbReference>
<reference evidence="2 3" key="1">
    <citation type="submission" date="2017-07" db="EMBL/GenBank/DDBJ databases">
        <title>Niveispirillum cyanobacteriorum sp. nov., isolated from cyanobacterial aggregates in a eutrophic lake.</title>
        <authorList>
            <person name="Cai H."/>
        </authorList>
    </citation>
    <scope>NUCLEOTIDE SEQUENCE [LARGE SCALE GENOMIC DNA]</scope>
    <source>
        <strain evidence="3">TH1-14</strain>
    </source>
</reference>
<dbReference type="Gene3D" id="3.60.15.10">
    <property type="entry name" value="Ribonuclease Z/Hydroxyacylglutathione hydrolase-like"/>
    <property type="match status" value="1"/>
</dbReference>
<dbReference type="RefSeq" id="WP_094456093.1">
    <property type="nucleotide sequence ID" value="NZ_NOXU01000027.1"/>
</dbReference>
<dbReference type="InterPro" id="IPR036866">
    <property type="entry name" value="RibonucZ/Hydroxyglut_hydro"/>
</dbReference>
<name>A0A255Z032_9PROT</name>
<accession>A0A255Z032</accession>
<dbReference type="PANTHER" id="PTHR42663:SF4">
    <property type="entry name" value="SLL1036 PROTEIN"/>
    <property type="match status" value="1"/>
</dbReference>
<gene>
    <name evidence="2" type="ORF">CHU95_09560</name>
</gene>
<keyword evidence="2" id="KW-0378">Hydrolase</keyword>
<proteinExistence type="predicted"/>
<keyword evidence="3" id="KW-1185">Reference proteome</keyword>
<dbReference type="OrthoDB" id="9803916at2"/>
<dbReference type="InterPro" id="IPR001279">
    <property type="entry name" value="Metallo-B-lactamas"/>
</dbReference>
<evidence type="ECO:0000259" key="1">
    <source>
        <dbReference type="SMART" id="SM00849"/>
    </source>
</evidence>
<dbReference type="CDD" id="cd07715">
    <property type="entry name" value="TaR3-like_MBL-fold"/>
    <property type="match status" value="1"/>
</dbReference>
<feature type="domain" description="Metallo-beta-lactamase" evidence="1">
    <location>
        <begin position="27"/>
        <end position="216"/>
    </location>
</feature>
<organism evidence="2 3">
    <name type="scientific">Niveispirillum lacus</name>
    <dbReference type="NCBI Taxonomy" id="1981099"/>
    <lineage>
        <taxon>Bacteria</taxon>
        <taxon>Pseudomonadati</taxon>
        <taxon>Pseudomonadota</taxon>
        <taxon>Alphaproteobacteria</taxon>
        <taxon>Rhodospirillales</taxon>
        <taxon>Azospirillaceae</taxon>
        <taxon>Niveispirillum</taxon>
    </lineage>
</organism>
<protein>
    <submittedName>
        <fullName evidence="2">MBL fold metallo-hydrolase</fullName>
    </submittedName>
</protein>
<dbReference type="SMART" id="SM00849">
    <property type="entry name" value="Lactamase_B"/>
    <property type="match status" value="1"/>
</dbReference>
<dbReference type="Proteomes" id="UP000216998">
    <property type="component" value="Unassembled WGS sequence"/>
</dbReference>